<proteinExistence type="predicted"/>
<gene>
    <name evidence="3" type="ORF">B0H16DRAFT_1878376</name>
</gene>
<name>A0AAD7K709_9AGAR</name>
<accession>A0AAD7K709</accession>
<dbReference type="EMBL" id="JARKIB010000005">
    <property type="protein sequence ID" value="KAJ7779680.1"/>
    <property type="molecule type" value="Genomic_DNA"/>
</dbReference>
<dbReference type="Proteomes" id="UP001215598">
    <property type="component" value="Unassembled WGS sequence"/>
</dbReference>
<evidence type="ECO:0000313" key="3">
    <source>
        <dbReference type="EMBL" id="KAJ7779680.1"/>
    </source>
</evidence>
<feature type="region of interest" description="Disordered" evidence="1">
    <location>
        <begin position="357"/>
        <end position="382"/>
    </location>
</feature>
<evidence type="ECO:0000256" key="2">
    <source>
        <dbReference type="SAM" id="SignalP"/>
    </source>
</evidence>
<dbReference type="AlphaFoldDB" id="A0AAD7K709"/>
<comment type="caution">
    <text evidence="3">The sequence shown here is derived from an EMBL/GenBank/DDBJ whole genome shotgun (WGS) entry which is preliminary data.</text>
</comment>
<evidence type="ECO:0000256" key="1">
    <source>
        <dbReference type="SAM" id="MobiDB-lite"/>
    </source>
</evidence>
<evidence type="ECO:0000313" key="4">
    <source>
        <dbReference type="Proteomes" id="UP001215598"/>
    </source>
</evidence>
<keyword evidence="2" id="KW-0732">Signal</keyword>
<organism evidence="3 4">
    <name type="scientific">Mycena metata</name>
    <dbReference type="NCBI Taxonomy" id="1033252"/>
    <lineage>
        <taxon>Eukaryota</taxon>
        <taxon>Fungi</taxon>
        <taxon>Dikarya</taxon>
        <taxon>Basidiomycota</taxon>
        <taxon>Agaricomycotina</taxon>
        <taxon>Agaricomycetes</taxon>
        <taxon>Agaricomycetidae</taxon>
        <taxon>Agaricales</taxon>
        <taxon>Marasmiineae</taxon>
        <taxon>Mycenaceae</taxon>
        <taxon>Mycena</taxon>
    </lineage>
</organism>
<feature type="signal peptide" evidence="2">
    <location>
        <begin position="1"/>
        <end position="19"/>
    </location>
</feature>
<keyword evidence="4" id="KW-1185">Reference proteome</keyword>
<protein>
    <submittedName>
        <fullName evidence="3">Uncharacterized protein</fullName>
    </submittedName>
</protein>
<sequence length="432" mass="47290">MTCSFFFDFVACLTFLSSALHKWRIEKPLSIFSSVLALREPRPTASPRIACDICVGRGRLTAACPYIPIAPKFACLSGLDYARVCGILIPCPFGTSSRGRGTLFSHSLRASPRRIFVIGLFSDVWGAPRLVCYRVAGRATRCPCLGAQASGSIVQMLGYLKLRIHGALLHIVHAVSASALIRADRCSPMPSSLPNGSATASTGRGPYCGPSAACFEFSLASEIVCLFILTCRTYPPYTLGLTLLPHARRGLHPCAPSVPLPAPYPYPSRMPWLALTRAERTPYPYPYPLAHAVACTHACRAYPYLRLTLAPRARRGSHPCAPSAIIINHPSPPFGPAPQAMLLVIQQPYLSFGLRPSRGGPSCKGPLSDREEDDTFSASADRTWSPRPTLVPFPPRRARTYPYPTPFLYMPTFYPYPYRAYTLAPSLTLPRM</sequence>
<feature type="chain" id="PRO_5042012222" evidence="2">
    <location>
        <begin position="20"/>
        <end position="432"/>
    </location>
</feature>
<reference evidence="3" key="1">
    <citation type="submission" date="2023-03" db="EMBL/GenBank/DDBJ databases">
        <title>Massive genome expansion in bonnet fungi (Mycena s.s.) driven by repeated elements and novel gene families across ecological guilds.</title>
        <authorList>
            <consortium name="Lawrence Berkeley National Laboratory"/>
            <person name="Harder C.B."/>
            <person name="Miyauchi S."/>
            <person name="Viragh M."/>
            <person name="Kuo A."/>
            <person name="Thoen E."/>
            <person name="Andreopoulos B."/>
            <person name="Lu D."/>
            <person name="Skrede I."/>
            <person name="Drula E."/>
            <person name="Henrissat B."/>
            <person name="Morin E."/>
            <person name="Kohler A."/>
            <person name="Barry K."/>
            <person name="LaButti K."/>
            <person name="Morin E."/>
            <person name="Salamov A."/>
            <person name="Lipzen A."/>
            <person name="Mereny Z."/>
            <person name="Hegedus B."/>
            <person name="Baldrian P."/>
            <person name="Stursova M."/>
            <person name="Weitz H."/>
            <person name="Taylor A."/>
            <person name="Grigoriev I.V."/>
            <person name="Nagy L.G."/>
            <person name="Martin F."/>
            <person name="Kauserud H."/>
        </authorList>
    </citation>
    <scope>NUCLEOTIDE SEQUENCE</scope>
    <source>
        <strain evidence="3">CBHHK182m</strain>
    </source>
</reference>